<dbReference type="InterPro" id="IPR036192">
    <property type="entry name" value="Cell_div_ZapA-like_sf"/>
</dbReference>
<keyword evidence="1" id="KW-0131">Cell cycle</keyword>
<dbReference type="GO" id="GO:0051301">
    <property type="term" value="P:cell division"/>
    <property type="evidence" value="ECO:0007669"/>
    <property type="project" value="UniProtKB-KW"/>
</dbReference>
<dbReference type="Proteomes" id="UP000438699">
    <property type="component" value="Unassembled WGS sequence"/>
</dbReference>
<evidence type="ECO:0000313" key="2">
    <source>
        <dbReference type="Proteomes" id="UP000438699"/>
    </source>
</evidence>
<dbReference type="EMBL" id="WAIE01000003">
    <property type="protein sequence ID" value="KAB1441874.1"/>
    <property type="molecule type" value="Genomic_DNA"/>
</dbReference>
<dbReference type="Pfam" id="PF05164">
    <property type="entry name" value="ZapA"/>
    <property type="match status" value="1"/>
</dbReference>
<proteinExistence type="predicted"/>
<name>A0A6N6N1V1_9BACT</name>
<sequence length="84" mass="9448">MSRYSLSIMGLDISFKTDATPERVEAARGLLEERYEILSKNAGDLSKEKLLTFLALSLADDYLVNVAELDRLEEKIGEILEKTP</sequence>
<evidence type="ECO:0000313" key="1">
    <source>
        <dbReference type="EMBL" id="KAB1441874.1"/>
    </source>
</evidence>
<accession>A0A6N6N1V1</accession>
<dbReference type="InterPro" id="IPR007838">
    <property type="entry name" value="Cell_div_ZapA-like"/>
</dbReference>
<comment type="caution">
    <text evidence="1">The sequence shown here is derived from an EMBL/GenBank/DDBJ whole genome shotgun (WGS) entry which is preliminary data.</text>
</comment>
<dbReference type="RefSeq" id="WP_151150966.1">
    <property type="nucleotide sequence ID" value="NZ_WAIE01000003.1"/>
</dbReference>
<keyword evidence="2" id="KW-1185">Reference proteome</keyword>
<dbReference type="AlphaFoldDB" id="A0A6N6N1V1"/>
<keyword evidence="1" id="KW-0132">Cell division</keyword>
<reference evidence="1 2" key="1">
    <citation type="journal article" date="2017" name="Int. J. Syst. Evol. Microbiol.">
        <title>Desulfovibrio senegalensis sp. nov., a mesophilic sulfate reducer isolated from marine sediment.</title>
        <authorList>
            <person name="Thioye A."/>
            <person name="Gam Z.B.A."/>
            <person name="Mbengue M."/>
            <person name="Cayol J.L."/>
            <person name="Joseph-Bartoli M."/>
            <person name="Toure-Kane C."/>
            <person name="Labat M."/>
        </authorList>
    </citation>
    <scope>NUCLEOTIDE SEQUENCE [LARGE SCALE GENOMIC DNA]</scope>
    <source>
        <strain evidence="1 2">DSM 101509</strain>
    </source>
</reference>
<gene>
    <name evidence="1" type="ORF">F8A88_09825</name>
</gene>
<protein>
    <submittedName>
        <fullName evidence="1">Cell division protein ZapA</fullName>
    </submittedName>
</protein>
<dbReference type="OrthoDB" id="5460484at2"/>
<dbReference type="SUPFAM" id="SSF102829">
    <property type="entry name" value="Cell division protein ZapA-like"/>
    <property type="match status" value="1"/>
</dbReference>
<organism evidence="1 2">
    <name type="scientific">Pseudodesulfovibrio senegalensis</name>
    <dbReference type="NCBI Taxonomy" id="1721087"/>
    <lineage>
        <taxon>Bacteria</taxon>
        <taxon>Pseudomonadati</taxon>
        <taxon>Thermodesulfobacteriota</taxon>
        <taxon>Desulfovibrionia</taxon>
        <taxon>Desulfovibrionales</taxon>
        <taxon>Desulfovibrionaceae</taxon>
    </lineage>
</organism>